<evidence type="ECO:0000256" key="2">
    <source>
        <dbReference type="ARBA" id="ARBA00023125"/>
    </source>
</evidence>
<evidence type="ECO:0000256" key="1">
    <source>
        <dbReference type="ARBA" id="ARBA00004123"/>
    </source>
</evidence>
<comment type="subcellular location">
    <subcellularLocation>
        <location evidence="1">Nucleus</location>
    </subcellularLocation>
</comment>
<dbReference type="InterPro" id="IPR009057">
    <property type="entry name" value="Homeodomain-like_sf"/>
</dbReference>
<dbReference type="Proteomes" id="UP000694925">
    <property type="component" value="Unplaced"/>
</dbReference>
<dbReference type="RefSeq" id="XP_026671181.1">
    <property type="nucleotide sequence ID" value="XM_026815380.1"/>
</dbReference>
<keyword evidence="4" id="KW-1185">Reference proteome</keyword>
<accession>A0AAJ7WCC1</accession>
<dbReference type="Pfam" id="PF03221">
    <property type="entry name" value="HTH_Tnp_Tc5"/>
    <property type="match status" value="1"/>
</dbReference>
<dbReference type="GeneID" id="108627179"/>
<dbReference type="SMART" id="SM00674">
    <property type="entry name" value="CENPB"/>
    <property type="match status" value="1"/>
</dbReference>
<dbReference type="GO" id="GO:0003677">
    <property type="term" value="F:DNA binding"/>
    <property type="evidence" value="ECO:0007669"/>
    <property type="project" value="UniProtKB-KW"/>
</dbReference>
<sequence length="265" mass="31225">MEPDGVVASSEKVNEEVFNSNIDIWNAWRICENMLKKNGFMKETKSYNTSQCDVQLATEIYNRVVSMLNEMDVTDDEELILRDDSMDDDIQSCSYTSDEEDIEEWKEDDDRSGRRSIISLHYKKKVVAMANAHPKWSLQTLQKHGALLLKKKAYLKLWEAEIAKGGSKFFKYEKINNMTLQRFQEARVNHQWVTTSMLQEWALSYARELKCDKFNASERWVQRFKRKYKIRQRKKYISKTKVVSAEKKRSVKCSNISRRNSKSVA</sequence>
<dbReference type="SUPFAM" id="SSF46689">
    <property type="entry name" value="Homeodomain-like"/>
    <property type="match status" value="1"/>
</dbReference>
<dbReference type="AlphaFoldDB" id="A0AAJ7WCC1"/>
<feature type="domain" description="HTH CENPB-type" evidence="3">
    <location>
        <begin position="163"/>
        <end position="234"/>
    </location>
</feature>
<dbReference type="Gene3D" id="1.10.10.60">
    <property type="entry name" value="Homeodomain-like"/>
    <property type="match status" value="1"/>
</dbReference>
<keyword evidence="2" id="KW-0238">DNA-binding</keyword>
<dbReference type="PROSITE" id="PS51253">
    <property type="entry name" value="HTH_CENPB"/>
    <property type="match status" value="1"/>
</dbReference>
<name>A0AAJ7WCC1_9HYME</name>
<dbReference type="InterPro" id="IPR006600">
    <property type="entry name" value="HTH_CenpB_DNA-bd_dom"/>
</dbReference>
<proteinExistence type="predicted"/>
<dbReference type="GO" id="GO:0005634">
    <property type="term" value="C:nucleus"/>
    <property type="evidence" value="ECO:0007669"/>
    <property type="project" value="UniProtKB-SubCell"/>
</dbReference>
<evidence type="ECO:0000313" key="5">
    <source>
        <dbReference type="RefSeq" id="XP_026671181.1"/>
    </source>
</evidence>
<gene>
    <name evidence="5" type="primary">LOC108627179</name>
</gene>
<evidence type="ECO:0000259" key="3">
    <source>
        <dbReference type="PROSITE" id="PS51253"/>
    </source>
</evidence>
<protein>
    <submittedName>
        <fullName evidence="5">Uncharacterized protein LOC108627179 isoform X2</fullName>
    </submittedName>
</protein>
<evidence type="ECO:0000313" key="4">
    <source>
        <dbReference type="Proteomes" id="UP000694925"/>
    </source>
</evidence>
<reference evidence="5" key="1">
    <citation type="submission" date="2025-08" db="UniProtKB">
        <authorList>
            <consortium name="RefSeq"/>
        </authorList>
    </citation>
    <scope>IDENTIFICATION</scope>
    <source>
        <tissue evidence="5">Whole body</tissue>
    </source>
</reference>
<organism evidence="4 5">
    <name type="scientific">Ceratina calcarata</name>
    <dbReference type="NCBI Taxonomy" id="156304"/>
    <lineage>
        <taxon>Eukaryota</taxon>
        <taxon>Metazoa</taxon>
        <taxon>Ecdysozoa</taxon>
        <taxon>Arthropoda</taxon>
        <taxon>Hexapoda</taxon>
        <taxon>Insecta</taxon>
        <taxon>Pterygota</taxon>
        <taxon>Neoptera</taxon>
        <taxon>Endopterygota</taxon>
        <taxon>Hymenoptera</taxon>
        <taxon>Apocrita</taxon>
        <taxon>Aculeata</taxon>
        <taxon>Apoidea</taxon>
        <taxon>Anthophila</taxon>
        <taxon>Apidae</taxon>
        <taxon>Ceratina</taxon>
        <taxon>Zadontomerus</taxon>
    </lineage>
</organism>